<dbReference type="Pfam" id="PF06154">
    <property type="entry name" value="CbeA_antitoxin"/>
    <property type="match status" value="1"/>
</dbReference>
<name>Q8VRA5_ECOLX</name>
<sequence>MRPFTSMHIPSPKPVSTPADLSSLNYHSPIFCEDFIVSDTLHETNYPDDNNDRPWWGLPCTVTPCFGARLVQEGNQLHYLADRAGIRGQFSDADAYHLDQAFPLLMKQLELMLTIGELNPRHQHTVTLYARGLTCEADTLGSCGYVYMAVYPTLAPATTS</sequence>
<dbReference type="SUPFAM" id="SSF143737">
    <property type="entry name" value="YeeU-like"/>
    <property type="match status" value="1"/>
</dbReference>
<dbReference type="Gene3D" id="3.30.450.20">
    <property type="entry name" value="PAS domain"/>
    <property type="match status" value="1"/>
</dbReference>
<dbReference type="InterPro" id="IPR009320">
    <property type="entry name" value="Antitoxin_CbeA"/>
</dbReference>
<organism evidence="1">
    <name type="scientific">Escherichia coli</name>
    <dbReference type="NCBI Taxonomy" id="562"/>
    <lineage>
        <taxon>Bacteria</taxon>
        <taxon>Pseudomonadati</taxon>
        <taxon>Pseudomonadota</taxon>
        <taxon>Gammaproteobacteria</taxon>
        <taxon>Enterobacterales</taxon>
        <taxon>Enterobacteriaceae</taxon>
        <taxon>Escherichia</taxon>
    </lineage>
</organism>
<accession>Q8VRA5</accession>
<evidence type="ECO:0000313" key="1">
    <source>
        <dbReference type="EMBL" id="AAL67343.1"/>
    </source>
</evidence>
<protein>
    <submittedName>
        <fullName evidence="1">Intergenic-region protein</fullName>
    </submittedName>
</protein>
<dbReference type="InterPro" id="IPR038025">
    <property type="entry name" value="CbeA_sf"/>
</dbReference>
<dbReference type="EMBL" id="AF447814">
    <property type="protein sequence ID" value="AAL67343.1"/>
    <property type="molecule type" value="Genomic_DNA"/>
</dbReference>
<reference evidence="1" key="1">
    <citation type="journal article" date="2001" name="J. Infect. Dis.">
        <title>Identification of DNA sequences from a second pathogenicity island of uropathogenic Escherichia coli CFT073: probes specific for uropathogenic populations.</title>
        <authorList>
            <person name="Rasko D.A."/>
            <person name="Phillips J.A."/>
            <person name="Li X."/>
            <person name="Mobley H.L."/>
        </authorList>
    </citation>
    <scope>NUCLEOTIDE SEQUENCE</scope>
    <source>
        <strain evidence="1">CFT073</strain>
    </source>
</reference>
<dbReference type="GO" id="GO:0051495">
    <property type="term" value="P:positive regulation of cytoskeleton organization"/>
    <property type="evidence" value="ECO:0007669"/>
    <property type="project" value="InterPro"/>
</dbReference>
<dbReference type="AlphaFoldDB" id="Q8VRA5"/>
<proteinExistence type="predicted"/>